<evidence type="ECO:0000313" key="2">
    <source>
        <dbReference type="Proteomes" id="UP001589887"/>
    </source>
</evidence>
<accession>A0ABV6TCL5</accession>
<dbReference type="RefSeq" id="WP_394317288.1">
    <property type="nucleotide sequence ID" value="NZ_JBHMQV010000007.1"/>
</dbReference>
<comment type="caution">
    <text evidence="1">The sequence shown here is derived from an EMBL/GenBank/DDBJ whole genome shotgun (WGS) entry which is preliminary data.</text>
</comment>
<dbReference type="Pfam" id="PF19746">
    <property type="entry name" value="DUF6233"/>
    <property type="match status" value="1"/>
</dbReference>
<keyword evidence="2" id="KW-1185">Reference proteome</keyword>
<dbReference type="Proteomes" id="UP001589887">
    <property type="component" value="Unassembled WGS sequence"/>
</dbReference>
<sequence length="166" mass="17725">MPVRVVLPDGQEITARLYARSQVPGGWLYDVGLPTYRNTDQGQVEAAEYRVCVEAPAHVRPLDGISYTDVPTTRLPDGIPDTPTRRPAGWVLARLGNSRGPGRAVLHAPDCAEAPAGVPVLSLDQALAQAEKPGVRLCTLCGAAHELDPVLHGFDDGFDHSVGTWA</sequence>
<gene>
    <name evidence="1" type="ORF">ACFH04_07270</name>
</gene>
<protein>
    <submittedName>
        <fullName evidence="1">DUF6233 domain-containing protein</fullName>
    </submittedName>
</protein>
<organism evidence="1 2">
    <name type="scientific">Streptomyces noboritoensis</name>
    <dbReference type="NCBI Taxonomy" id="67337"/>
    <lineage>
        <taxon>Bacteria</taxon>
        <taxon>Bacillati</taxon>
        <taxon>Actinomycetota</taxon>
        <taxon>Actinomycetes</taxon>
        <taxon>Kitasatosporales</taxon>
        <taxon>Streptomycetaceae</taxon>
        <taxon>Streptomyces</taxon>
    </lineage>
</organism>
<evidence type="ECO:0000313" key="1">
    <source>
        <dbReference type="EMBL" id="MFC0843534.1"/>
    </source>
</evidence>
<dbReference type="InterPro" id="IPR046200">
    <property type="entry name" value="DUF6233"/>
</dbReference>
<name>A0ABV6TCL5_9ACTN</name>
<dbReference type="EMBL" id="JBHMQV010000007">
    <property type="protein sequence ID" value="MFC0843534.1"/>
    <property type="molecule type" value="Genomic_DNA"/>
</dbReference>
<reference evidence="1 2" key="1">
    <citation type="submission" date="2024-09" db="EMBL/GenBank/DDBJ databases">
        <authorList>
            <person name="Sun Q."/>
            <person name="Mori K."/>
        </authorList>
    </citation>
    <scope>NUCLEOTIDE SEQUENCE [LARGE SCALE GENOMIC DNA]</scope>
    <source>
        <strain evidence="1 2">JCM 4557</strain>
    </source>
</reference>
<proteinExistence type="predicted"/>